<dbReference type="Gene3D" id="3.90.320.10">
    <property type="match status" value="1"/>
</dbReference>
<dbReference type="Gene3D" id="3.40.50.300">
    <property type="entry name" value="P-loop containing nucleotide triphosphate hydrolases"/>
    <property type="match status" value="1"/>
</dbReference>
<proteinExistence type="predicted"/>
<dbReference type="InterPro" id="IPR011335">
    <property type="entry name" value="Restrct_endonuc-II-like"/>
</dbReference>
<dbReference type="InterPro" id="IPR027417">
    <property type="entry name" value="P-loop_NTPase"/>
</dbReference>
<sequence length="941" mass="108366">MTSFLSESAESVFKANKLNDLKDVCVVLPSRRATFFFKKELANLSETPFISPKVFAIDDFVCNLSGLQISDQVSLIFDLFECYKLFDTSVKFEEFITWAPTVLKDFDIIDQYLVQDVEGLFNYMSEAEALNRWQPDSEKAIETTAQTHAYFELYDNLKKVYFEFRKRLNKKAYRGMAYRLVAEDLEQIVDADLGYRHFYFIGLNALSKSEEKIISTLVDNKMATCYWDTDEWFMNSKHQAGDVLRNYRKNKPFGDWNEPKKLLQTTEKEINIYESPFNSLQAKVGTEFLTDQNTVFVVPDENLIQPLLFSMGNEVEEYNITMGLGMGQSKLSALINTIFELQGIGSFQSNTGTRFSHAFIQRILTDPLVKRYEVKVFDSENPFSAKKQDIINKNQVYVSEREMSTFVPNEGLLKALFTSWDNDAQKAIIGLKNITELLREQIFEDLDSMEKEFFMLFYSVLNRLQDELGKHADLSILSIKLLLKELSKLERVPFTGEPIAPLQIMSLLETRCLDFDHVVLFSFNEGIIPASSKNNSLIPYEACIAHGIPVFSDQDSIMAYHFYRLLMRAKKVDIIFTNAKSTGIGGSKDPSRFVLQLMENLAKENALIKIEKKIVEFKKAENEQGLTSISIKKNSDTREKIKGYLAKKGLSVSSISQYYSCSLMFYYSKILGLEESEEIEETFAANAFGNWIHESIEIISEEVVLLNTLIPAELKPKVKAAIPWVLDKVFKKHFEGYQVETGINLIYRKMAENLLLQYYEKCIFDGKERLILSVEDKFVHNLNLKIGDELISYFINGKIDSIEFEENSLMLIDFKTGGLKAGEFNLKKDSSLLQTFQAPDKSKFRQLVVYKYLIYKELERVSSINGFTIPSNTEIVPGMYSFRDLSKFHEFKGFEKEEIVGATEEAFKELVEELLNTEMPFEQTSDLKVCEYCSFKTICHR</sequence>
<dbReference type="KEGG" id="als:DJ013_01085"/>
<gene>
    <name evidence="2" type="ORF">DJ013_01085</name>
</gene>
<dbReference type="RefSeq" id="WP_111369953.1">
    <property type="nucleotide sequence ID" value="NZ_CP029480.1"/>
</dbReference>
<dbReference type="SUPFAM" id="SSF52980">
    <property type="entry name" value="Restriction endonuclease-like"/>
    <property type="match status" value="1"/>
</dbReference>
<dbReference type="Proteomes" id="UP000249873">
    <property type="component" value="Chromosome"/>
</dbReference>
<dbReference type="SUPFAM" id="SSF52540">
    <property type="entry name" value="P-loop containing nucleoside triphosphate hydrolases"/>
    <property type="match status" value="1"/>
</dbReference>
<dbReference type="InterPro" id="IPR011604">
    <property type="entry name" value="PDDEXK-like_dom_sf"/>
</dbReference>
<dbReference type="EMBL" id="CP029480">
    <property type="protein sequence ID" value="AWV96851.1"/>
    <property type="molecule type" value="Genomic_DNA"/>
</dbReference>
<dbReference type="InterPro" id="IPR038726">
    <property type="entry name" value="PDDEXK_AddAB-type"/>
</dbReference>
<dbReference type="OrthoDB" id="9762792at2"/>
<accession>A0A2Z4G6T0</accession>
<evidence type="ECO:0000259" key="1">
    <source>
        <dbReference type="Pfam" id="PF12705"/>
    </source>
</evidence>
<evidence type="ECO:0000313" key="2">
    <source>
        <dbReference type="EMBL" id="AWV96851.1"/>
    </source>
</evidence>
<organism evidence="2 3">
    <name type="scientific">Arcticibacterium luteifluviistationis</name>
    <dbReference type="NCBI Taxonomy" id="1784714"/>
    <lineage>
        <taxon>Bacteria</taxon>
        <taxon>Pseudomonadati</taxon>
        <taxon>Bacteroidota</taxon>
        <taxon>Cytophagia</taxon>
        <taxon>Cytophagales</taxon>
        <taxon>Leadbetterellaceae</taxon>
        <taxon>Arcticibacterium</taxon>
    </lineage>
</organism>
<keyword evidence="3" id="KW-1185">Reference proteome</keyword>
<feature type="domain" description="PD-(D/E)XK endonuclease-like" evidence="1">
    <location>
        <begin position="650"/>
        <end position="940"/>
    </location>
</feature>
<dbReference type="Pfam" id="PF12705">
    <property type="entry name" value="PDDEXK_1"/>
    <property type="match status" value="1"/>
</dbReference>
<name>A0A2Z4G6T0_9BACT</name>
<protein>
    <recommendedName>
        <fullName evidence="1">PD-(D/E)XK endonuclease-like domain-containing protein</fullName>
    </recommendedName>
</protein>
<dbReference type="AlphaFoldDB" id="A0A2Z4G6T0"/>
<evidence type="ECO:0000313" key="3">
    <source>
        <dbReference type="Proteomes" id="UP000249873"/>
    </source>
</evidence>
<reference evidence="2 3" key="1">
    <citation type="submission" date="2018-05" db="EMBL/GenBank/DDBJ databases">
        <title>Complete genome sequence of Arcticibacterium luteifluviistationis SM1504T, a cytophagaceae bacterium isolated from Arctic surface seawater.</title>
        <authorList>
            <person name="Li Y."/>
            <person name="Qin Q.-L."/>
        </authorList>
    </citation>
    <scope>NUCLEOTIDE SEQUENCE [LARGE SCALE GENOMIC DNA]</scope>
    <source>
        <strain evidence="2 3">SM1504</strain>
    </source>
</reference>